<proteinExistence type="inferred from homology"/>
<dbReference type="Gene3D" id="3.40.850.10">
    <property type="entry name" value="Kinesin motor domain"/>
    <property type="match status" value="1"/>
</dbReference>
<keyword evidence="3 6" id="KW-0518">Myosin</keyword>
<keyword evidence="2" id="KW-0067">ATP-binding</keyword>
<keyword evidence="4" id="KW-0505">Motor protein</keyword>
<comment type="similarity">
    <text evidence="6">Belongs to the TRAFAC class myosin-kinesin ATPase superfamily. Myosin family.</text>
</comment>
<dbReference type="PROSITE" id="PS51456">
    <property type="entry name" value="MYOSIN_MOTOR"/>
    <property type="match status" value="1"/>
</dbReference>
<accession>A0A7S0C829</accession>
<dbReference type="GO" id="GO:0005737">
    <property type="term" value="C:cytoplasm"/>
    <property type="evidence" value="ECO:0007669"/>
    <property type="project" value="TreeGrafter"/>
</dbReference>
<evidence type="ECO:0000256" key="2">
    <source>
        <dbReference type="ARBA" id="ARBA00022840"/>
    </source>
</evidence>
<dbReference type="GO" id="GO:0051015">
    <property type="term" value="F:actin filament binding"/>
    <property type="evidence" value="ECO:0007669"/>
    <property type="project" value="TreeGrafter"/>
</dbReference>
<dbReference type="EMBL" id="HBEL01021727">
    <property type="protein sequence ID" value="CAD8414042.1"/>
    <property type="molecule type" value="Transcribed_RNA"/>
</dbReference>
<comment type="caution">
    <text evidence="6">Lacks conserved residue(s) required for the propagation of feature annotation.</text>
</comment>
<protein>
    <recommendedName>
        <fullName evidence="8">Myosin motor domain-containing protein</fullName>
    </recommendedName>
</protein>
<evidence type="ECO:0000313" key="9">
    <source>
        <dbReference type="EMBL" id="CAD8414042.1"/>
    </source>
</evidence>
<evidence type="ECO:0000256" key="4">
    <source>
        <dbReference type="ARBA" id="ARBA00023175"/>
    </source>
</evidence>
<evidence type="ECO:0000256" key="3">
    <source>
        <dbReference type="ARBA" id="ARBA00023123"/>
    </source>
</evidence>
<dbReference type="GO" id="GO:0016459">
    <property type="term" value="C:myosin complex"/>
    <property type="evidence" value="ECO:0007669"/>
    <property type="project" value="UniProtKB-KW"/>
</dbReference>
<dbReference type="InterPro" id="IPR027417">
    <property type="entry name" value="P-loop_NTPase"/>
</dbReference>
<dbReference type="PANTHER" id="PTHR13140:SF845">
    <property type="entry name" value="MYOSIN-LIKE PROTEIN"/>
    <property type="match status" value="1"/>
</dbReference>
<keyword evidence="7" id="KW-0732">Signal</keyword>
<sequence>MNSPTFLFASLVLEANVILEAFGNACTVTNKNSSRFGKFIEIAFDKTGTACNAKVETFLLESTRLNKQPTGERSFHIFYEILSGAYENERKICYLGNSTARDFKMTGMPGLSNHCDGIDDANLYNDLMKSKCLLILF</sequence>
<feature type="domain" description="Myosin motor" evidence="8">
    <location>
        <begin position="1"/>
        <end position="137"/>
    </location>
</feature>
<dbReference type="SUPFAM" id="SSF52540">
    <property type="entry name" value="P-loop containing nucleoside triphosphate hydrolases"/>
    <property type="match status" value="1"/>
</dbReference>
<name>A0A7S0C829_9STRA</name>
<dbReference type="InterPro" id="IPR036961">
    <property type="entry name" value="Kinesin_motor_dom_sf"/>
</dbReference>
<dbReference type="GO" id="GO:0005524">
    <property type="term" value="F:ATP binding"/>
    <property type="evidence" value="ECO:0007669"/>
    <property type="project" value="UniProtKB-KW"/>
</dbReference>
<feature type="chain" id="PRO_5031309731" description="Myosin motor domain-containing protein" evidence="7">
    <location>
        <begin position="22"/>
        <end position="137"/>
    </location>
</feature>
<dbReference type="GO" id="GO:0007015">
    <property type="term" value="P:actin filament organization"/>
    <property type="evidence" value="ECO:0007669"/>
    <property type="project" value="TreeGrafter"/>
</dbReference>
<dbReference type="GO" id="GO:0016020">
    <property type="term" value="C:membrane"/>
    <property type="evidence" value="ECO:0007669"/>
    <property type="project" value="TreeGrafter"/>
</dbReference>
<organism evidence="9">
    <name type="scientific">Proboscia inermis</name>
    <dbReference type="NCBI Taxonomy" id="420281"/>
    <lineage>
        <taxon>Eukaryota</taxon>
        <taxon>Sar</taxon>
        <taxon>Stramenopiles</taxon>
        <taxon>Ochrophyta</taxon>
        <taxon>Bacillariophyta</taxon>
        <taxon>Coscinodiscophyceae</taxon>
        <taxon>Rhizosoleniophycidae</taxon>
        <taxon>Rhizosoleniales</taxon>
        <taxon>Rhizosoleniaceae</taxon>
        <taxon>Proboscia</taxon>
    </lineage>
</organism>
<dbReference type="InterPro" id="IPR001609">
    <property type="entry name" value="Myosin_head_motor_dom-like"/>
</dbReference>
<feature type="signal peptide" evidence="7">
    <location>
        <begin position="1"/>
        <end position="21"/>
    </location>
</feature>
<evidence type="ECO:0000256" key="5">
    <source>
        <dbReference type="ARBA" id="ARBA00023203"/>
    </source>
</evidence>
<keyword evidence="5 6" id="KW-0009">Actin-binding</keyword>
<dbReference type="AlphaFoldDB" id="A0A7S0C829"/>
<keyword evidence="1" id="KW-0547">Nucleotide-binding</keyword>
<evidence type="ECO:0000256" key="1">
    <source>
        <dbReference type="ARBA" id="ARBA00022741"/>
    </source>
</evidence>
<gene>
    <name evidence="9" type="ORF">PINE0816_LOCUS10175</name>
</gene>
<evidence type="ECO:0000256" key="7">
    <source>
        <dbReference type="SAM" id="SignalP"/>
    </source>
</evidence>
<dbReference type="GO" id="GO:0000146">
    <property type="term" value="F:microfilament motor activity"/>
    <property type="evidence" value="ECO:0007669"/>
    <property type="project" value="TreeGrafter"/>
</dbReference>
<evidence type="ECO:0000256" key="6">
    <source>
        <dbReference type="PROSITE-ProRule" id="PRU00782"/>
    </source>
</evidence>
<evidence type="ECO:0000259" key="8">
    <source>
        <dbReference type="PROSITE" id="PS51456"/>
    </source>
</evidence>
<reference evidence="9" key="1">
    <citation type="submission" date="2021-01" db="EMBL/GenBank/DDBJ databases">
        <authorList>
            <person name="Corre E."/>
            <person name="Pelletier E."/>
            <person name="Niang G."/>
            <person name="Scheremetjew M."/>
            <person name="Finn R."/>
            <person name="Kale V."/>
            <person name="Holt S."/>
            <person name="Cochrane G."/>
            <person name="Meng A."/>
            <person name="Brown T."/>
            <person name="Cohen L."/>
        </authorList>
    </citation>
    <scope>NUCLEOTIDE SEQUENCE</scope>
    <source>
        <strain evidence="9">CCAP1064/1</strain>
    </source>
</reference>
<dbReference type="PANTHER" id="PTHR13140">
    <property type="entry name" value="MYOSIN"/>
    <property type="match status" value="1"/>
</dbReference>
<dbReference type="Pfam" id="PF00063">
    <property type="entry name" value="Myosin_head"/>
    <property type="match status" value="1"/>
</dbReference>